<keyword evidence="5 7" id="KW-1133">Transmembrane helix</keyword>
<protein>
    <submittedName>
        <fullName evidence="8">Glycoside hydrolase</fullName>
    </submittedName>
</protein>
<dbReference type="PANTHER" id="PTHR22926:SF3">
    <property type="entry name" value="UNDECAPRENYL-PHOSPHATE ALPHA-N-ACETYLGLUCOSAMINYL 1-PHOSPHATE TRANSFERASE"/>
    <property type="match status" value="1"/>
</dbReference>
<keyword evidence="2" id="KW-1003">Cell membrane</keyword>
<feature type="transmembrane region" description="Helical" evidence="7">
    <location>
        <begin position="42"/>
        <end position="64"/>
    </location>
</feature>
<gene>
    <name evidence="8" type="ORF">ACFO1V_12730</name>
</gene>
<dbReference type="GO" id="GO:0016787">
    <property type="term" value="F:hydrolase activity"/>
    <property type="evidence" value="ECO:0007669"/>
    <property type="project" value="UniProtKB-KW"/>
</dbReference>
<evidence type="ECO:0000313" key="9">
    <source>
        <dbReference type="Proteomes" id="UP001596042"/>
    </source>
</evidence>
<evidence type="ECO:0000256" key="6">
    <source>
        <dbReference type="ARBA" id="ARBA00023136"/>
    </source>
</evidence>
<keyword evidence="8" id="KW-0378">Hydrolase</keyword>
<evidence type="ECO:0000313" key="8">
    <source>
        <dbReference type="EMBL" id="MFC4626060.1"/>
    </source>
</evidence>
<name>A0ABV9HBA0_9HYPH</name>
<evidence type="ECO:0000256" key="5">
    <source>
        <dbReference type="ARBA" id="ARBA00022989"/>
    </source>
</evidence>
<evidence type="ECO:0000256" key="1">
    <source>
        <dbReference type="ARBA" id="ARBA00004651"/>
    </source>
</evidence>
<proteinExistence type="predicted"/>
<keyword evidence="9" id="KW-1185">Reference proteome</keyword>
<evidence type="ECO:0000256" key="3">
    <source>
        <dbReference type="ARBA" id="ARBA00022679"/>
    </source>
</evidence>
<keyword evidence="4 7" id="KW-0812">Transmembrane</keyword>
<feature type="transmembrane region" description="Helical" evidence="7">
    <location>
        <begin position="283"/>
        <end position="304"/>
    </location>
</feature>
<evidence type="ECO:0000256" key="7">
    <source>
        <dbReference type="SAM" id="Phobius"/>
    </source>
</evidence>
<sequence length="335" mass="35262">MLIILAAFLFAAVSCGVGLVVLTRILPPDFLAAQMTARSNHSIAARQIGGLIVVPVIITTLLVFSDDLGLDTPFLFCLVTAMIGLWIIGWLDDRYELSETIRLAVQLVAACLVAYGLGGNFRLLPDLLPAPLEPVLVVVVLMVAINVTNFMDGLDLMTVVGTGIPLAGIALVCALGLAGLASGGMGAAAAGALTGFAFHNRPPARVFLGDSGSLPLGLVAGTALLVLARETSIIIALLIPLYYILDAGTTVLLRLFEGENILKAHSKHAYQVAKRAGWSVMKVVLHVAVLNLMLVACVVAALLFNHPMSLAAFLLIGTVATLLLLLDFRGRIRKL</sequence>
<keyword evidence="6 7" id="KW-0472">Membrane</keyword>
<comment type="caution">
    <text evidence="8">The sequence shown here is derived from an EMBL/GenBank/DDBJ whole genome shotgun (WGS) entry which is preliminary data.</text>
</comment>
<feature type="transmembrane region" description="Helical" evidence="7">
    <location>
        <begin position="73"/>
        <end position="91"/>
    </location>
</feature>
<dbReference type="InterPro" id="IPR000715">
    <property type="entry name" value="Glycosyl_transferase_4"/>
</dbReference>
<reference evidence="9" key="1">
    <citation type="journal article" date="2019" name="Int. J. Syst. Evol. Microbiol.">
        <title>The Global Catalogue of Microorganisms (GCM) 10K type strain sequencing project: providing services to taxonomists for standard genome sequencing and annotation.</title>
        <authorList>
            <consortium name="The Broad Institute Genomics Platform"/>
            <consortium name="The Broad Institute Genome Sequencing Center for Infectious Disease"/>
            <person name="Wu L."/>
            <person name="Ma J."/>
        </authorList>
    </citation>
    <scope>NUCLEOTIDE SEQUENCE [LARGE SCALE GENOMIC DNA]</scope>
    <source>
        <strain evidence="9">CGMCC 1.15731</strain>
    </source>
</reference>
<comment type="subcellular location">
    <subcellularLocation>
        <location evidence="1">Cell membrane</location>
        <topology evidence="1">Multi-pass membrane protein</topology>
    </subcellularLocation>
</comment>
<feature type="transmembrane region" description="Helical" evidence="7">
    <location>
        <begin position="310"/>
        <end position="328"/>
    </location>
</feature>
<keyword evidence="3" id="KW-0808">Transferase</keyword>
<dbReference type="EMBL" id="JBHSEL010000121">
    <property type="protein sequence ID" value="MFC4626060.1"/>
    <property type="molecule type" value="Genomic_DNA"/>
</dbReference>
<dbReference type="PANTHER" id="PTHR22926">
    <property type="entry name" value="PHOSPHO-N-ACETYLMURAMOYL-PENTAPEPTIDE-TRANSFERASE"/>
    <property type="match status" value="1"/>
</dbReference>
<organism evidence="8 9">
    <name type="scientific">Daeguia caeni</name>
    <dbReference type="NCBI Taxonomy" id="439612"/>
    <lineage>
        <taxon>Bacteria</taxon>
        <taxon>Pseudomonadati</taxon>
        <taxon>Pseudomonadota</taxon>
        <taxon>Alphaproteobacteria</taxon>
        <taxon>Hyphomicrobiales</taxon>
        <taxon>Brucellaceae</taxon>
        <taxon>Daeguia</taxon>
    </lineage>
</organism>
<dbReference type="Proteomes" id="UP001596042">
    <property type="component" value="Unassembled WGS sequence"/>
</dbReference>
<feature type="transmembrane region" description="Helical" evidence="7">
    <location>
        <begin position="166"/>
        <end position="194"/>
    </location>
</feature>
<evidence type="ECO:0000256" key="2">
    <source>
        <dbReference type="ARBA" id="ARBA00022475"/>
    </source>
</evidence>
<evidence type="ECO:0000256" key="4">
    <source>
        <dbReference type="ARBA" id="ARBA00022692"/>
    </source>
</evidence>
<accession>A0ABV9HBA0</accession>
<dbReference type="RefSeq" id="WP_374832722.1">
    <property type="nucleotide sequence ID" value="NZ_JBHEEZ010000018.1"/>
</dbReference>
<feature type="transmembrane region" description="Helical" evidence="7">
    <location>
        <begin position="103"/>
        <end position="123"/>
    </location>
</feature>
<feature type="transmembrane region" description="Helical" evidence="7">
    <location>
        <begin position="233"/>
        <end position="256"/>
    </location>
</feature>
<feature type="transmembrane region" description="Helical" evidence="7">
    <location>
        <begin position="135"/>
        <end position="154"/>
    </location>
</feature>
<dbReference type="Pfam" id="PF00953">
    <property type="entry name" value="Glycos_transf_4"/>
    <property type="match status" value="1"/>
</dbReference>
<feature type="transmembrane region" description="Helical" evidence="7">
    <location>
        <begin position="206"/>
        <end position="227"/>
    </location>
</feature>